<dbReference type="OrthoDB" id="27098at10239"/>
<accession>R9TN63</accession>
<feature type="transmembrane region" description="Helical" evidence="2">
    <location>
        <begin position="31"/>
        <end position="53"/>
    </location>
</feature>
<keyword evidence="2" id="KW-0812">Transmembrane</keyword>
<reference evidence="3 4" key="1">
    <citation type="submission" date="2010-09" db="EMBL/GenBank/DDBJ databases">
        <title>The Genome Sequence of Synechococcus phage S-IOM18.</title>
        <authorList>
            <consortium name="The Broad Institute Genome Sequencing Platform"/>
            <person name="Henn M.R."/>
            <person name="Clokie M."/>
            <person name="Levin J."/>
            <person name="Malboeuf C."/>
            <person name="Casali M."/>
            <person name="Russ C."/>
            <person name="Lennon N."/>
            <person name="Chapman S.B."/>
            <person name="Erlich R."/>
            <person name="Young S.K."/>
            <person name="Yandava C."/>
            <person name="Zeng Q."/>
            <person name="Fitzgerald M.F."/>
            <person name="Alvarado L."/>
            <person name="Anderson S."/>
            <person name="Berlin A."/>
            <person name="Chen Z."/>
            <person name="Freedman E."/>
            <person name="Gellesch M."/>
            <person name="Goldberg J."/>
            <person name="Green L."/>
            <person name="Griggs A."/>
            <person name="Gujja S."/>
            <person name="Heilman E.R."/>
            <person name="Heiman D."/>
            <person name="Hollinger A."/>
            <person name="Howarth C."/>
            <person name="Larson L."/>
            <person name="Mehta T."/>
            <person name="Neiman D."/>
            <person name="Pearson M."/>
            <person name="Roberts A."/>
            <person name="Ryan E."/>
            <person name="Saif S."/>
            <person name="Shea T."/>
            <person name="Shenoy N."/>
            <person name="Sisk P."/>
            <person name="Stolte C."/>
            <person name="Sykes S."/>
            <person name="White J."/>
            <person name="Haas B."/>
            <person name="Nusbaum C."/>
            <person name="Birren B."/>
        </authorList>
    </citation>
    <scope>NUCLEOTIDE SEQUENCE [LARGE SCALE GENOMIC DNA]</scope>
    <source>
        <strain evidence="3 4">S-IOM18</strain>
    </source>
</reference>
<dbReference type="KEGG" id="vg:16045466"/>
<feature type="region of interest" description="Disordered" evidence="1">
    <location>
        <begin position="1"/>
        <end position="26"/>
    </location>
</feature>
<evidence type="ECO:0000313" key="4">
    <source>
        <dbReference type="Proteomes" id="UP000204294"/>
    </source>
</evidence>
<gene>
    <name evidence="3" type="ORF">SWYG_00146</name>
</gene>
<dbReference type="RefSeq" id="YP_008126469.1">
    <property type="nucleotide sequence ID" value="NC_021536.1"/>
</dbReference>
<dbReference type="GeneID" id="16045466"/>
<evidence type="ECO:0000256" key="2">
    <source>
        <dbReference type="SAM" id="Phobius"/>
    </source>
</evidence>
<protein>
    <submittedName>
        <fullName evidence="3">Uncharacterized protein</fullName>
    </submittedName>
</protein>
<dbReference type="Proteomes" id="UP000204294">
    <property type="component" value="Segment"/>
</dbReference>
<evidence type="ECO:0000256" key="1">
    <source>
        <dbReference type="SAM" id="MobiDB-lite"/>
    </source>
</evidence>
<keyword evidence="2" id="KW-1133">Transmembrane helix</keyword>
<dbReference type="EMBL" id="HQ317383">
    <property type="protein sequence ID" value="AGN33655.1"/>
    <property type="molecule type" value="Genomic_DNA"/>
</dbReference>
<sequence>MEDGIEPKPLTPEETEPDDTSLNPTLPKNPIVPILMLLGVIAATLSVIVAGYIHGNMHIEAVYHSLTAFV</sequence>
<proteinExistence type="predicted"/>
<name>R9TN63_9CAUD</name>
<keyword evidence="2" id="KW-0472">Membrane</keyword>
<evidence type="ECO:0000313" key="3">
    <source>
        <dbReference type="EMBL" id="AGN33655.1"/>
    </source>
</evidence>
<organism evidence="3 4">
    <name type="scientific">Synechococcus phage S-IOM18</name>
    <dbReference type="NCBI Taxonomy" id="754039"/>
    <lineage>
        <taxon>Viruses</taxon>
        <taxon>Duplodnaviria</taxon>
        <taxon>Heunggongvirae</taxon>
        <taxon>Uroviricota</taxon>
        <taxon>Caudoviricetes</taxon>
        <taxon>Pantevenvirales</taxon>
        <taxon>Kyanoviridae</taxon>
        <taxon>Tefnutvirus</taxon>
        <taxon>Tefnutvirus siom18</taxon>
    </lineage>
</organism>
<keyword evidence="4" id="KW-1185">Reference proteome</keyword>